<dbReference type="Proteomes" id="UP001155220">
    <property type="component" value="Unassembled WGS sequence"/>
</dbReference>
<comment type="caution">
    <text evidence="8">The sequence shown here is derived from an EMBL/GenBank/DDBJ whole genome shotgun (WGS) entry which is preliminary data.</text>
</comment>
<feature type="compositionally biased region" description="Basic and acidic residues" evidence="5">
    <location>
        <begin position="91"/>
        <end position="109"/>
    </location>
</feature>
<dbReference type="GO" id="GO:0005886">
    <property type="term" value="C:plasma membrane"/>
    <property type="evidence" value="ECO:0007669"/>
    <property type="project" value="InterPro"/>
</dbReference>
<keyword evidence="4 6" id="KW-0472">Membrane</keyword>
<reference evidence="8" key="1">
    <citation type="submission" date="2022-03" db="EMBL/GenBank/DDBJ databases">
        <title>Aurantimonas Liuensis sp. Nov., isolated from the hadal seawater of the Mariana Trench.</title>
        <authorList>
            <person name="Liu R."/>
        </authorList>
    </citation>
    <scope>NUCLEOTIDE SEQUENCE</scope>
    <source>
        <strain evidence="8">LRZ36</strain>
    </source>
</reference>
<evidence type="ECO:0000256" key="5">
    <source>
        <dbReference type="SAM" id="MobiDB-lite"/>
    </source>
</evidence>
<evidence type="ECO:0000256" key="6">
    <source>
        <dbReference type="SAM" id="Phobius"/>
    </source>
</evidence>
<evidence type="ECO:0000313" key="9">
    <source>
        <dbReference type="Proteomes" id="UP001155220"/>
    </source>
</evidence>
<organism evidence="8 9">
    <name type="scientific">Aurantimonas marianensis</name>
    <dbReference type="NCBI Taxonomy" id="2920428"/>
    <lineage>
        <taxon>Bacteria</taxon>
        <taxon>Pseudomonadati</taxon>
        <taxon>Pseudomonadota</taxon>
        <taxon>Alphaproteobacteria</taxon>
        <taxon>Hyphomicrobiales</taxon>
        <taxon>Aurantimonadaceae</taxon>
        <taxon>Aurantimonas</taxon>
    </lineage>
</organism>
<sequence>MLSKILSLIILVPLAVLLVVFSVANRQSIPVSLDPIGSMPQLAFEAPLFVLLMGSVIIGVVLGGIGTWVTQSHYRRKSWKRKYEVEKLRRETEENKAKLRQIQEERDRASYGQGTSTSPALATSRAA</sequence>
<evidence type="ECO:0000256" key="4">
    <source>
        <dbReference type="ARBA" id="ARBA00023136"/>
    </source>
</evidence>
<dbReference type="Pfam" id="PF06305">
    <property type="entry name" value="LapA_dom"/>
    <property type="match status" value="1"/>
</dbReference>
<dbReference type="InterPro" id="IPR010445">
    <property type="entry name" value="LapA_dom"/>
</dbReference>
<name>A0A9X2H526_9HYPH</name>
<evidence type="ECO:0000313" key="8">
    <source>
        <dbReference type="EMBL" id="MCP3053915.1"/>
    </source>
</evidence>
<keyword evidence="9" id="KW-1185">Reference proteome</keyword>
<proteinExistence type="predicted"/>
<evidence type="ECO:0000256" key="2">
    <source>
        <dbReference type="ARBA" id="ARBA00022692"/>
    </source>
</evidence>
<dbReference type="AlphaFoldDB" id="A0A9X2H526"/>
<feature type="compositionally biased region" description="Polar residues" evidence="5">
    <location>
        <begin position="112"/>
        <end position="127"/>
    </location>
</feature>
<feature type="transmembrane region" description="Helical" evidence="6">
    <location>
        <begin position="50"/>
        <end position="70"/>
    </location>
</feature>
<dbReference type="RefSeq" id="WP_253962800.1">
    <property type="nucleotide sequence ID" value="NZ_JALHBS010000009.1"/>
</dbReference>
<keyword evidence="1" id="KW-1003">Cell membrane</keyword>
<evidence type="ECO:0000256" key="3">
    <source>
        <dbReference type="ARBA" id="ARBA00022989"/>
    </source>
</evidence>
<keyword evidence="3 6" id="KW-1133">Transmembrane helix</keyword>
<feature type="region of interest" description="Disordered" evidence="5">
    <location>
        <begin position="91"/>
        <end position="127"/>
    </location>
</feature>
<accession>A0A9X2H526</accession>
<protein>
    <submittedName>
        <fullName evidence="8">LapA family protein</fullName>
    </submittedName>
</protein>
<keyword evidence="2 6" id="KW-0812">Transmembrane</keyword>
<dbReference type="EMBL" id="JALHBS010000009">
    <property type="protein sequence ID" value="MCP3053915.1"/>
    <property type="molecule type" value="Genomic_DNA"/>
</dbReference>
<evidence type="ECO:0000256" key="1">
    <source>
        <dbReference type="ARBA" id="ARBA00022475"/>
    </source>
</evidence>
<feature type="domain" description="Lipopolysaccharide assembly protein A" evidence="7">
    <location>
        <begin position="44"/>
        <end position="92"/>
    </location>
</feature>
<gene>
    <name evidence="8" type="ORF">MJ956_01975</name>
</gene>
<evidence type="ECO:0000259" key="7">
    <source>
        <dbReference type="Pfam" id="PF06305"/>
    </source>
</evidence>